<keyword evidence="2" id="KW-1185">Reference proteome</keyword>
<evidence type="ECO:0000313" key="1">
    <source>
        <dbReference type="EMBL" id="PFH33156.1"/>
    </source>
</evidence>
<evidence type="ECO:0000313" key="2">
    <source>
        <dbReference type="Proteomes" id="UP000224006"/>
    </source>
</evidence>
<dbReference type="InterPro" id="IPR032675">
    <property type="entry name" value="LRR_dom_sf"/>
</dbReference>
<dbReference type="VEuPathDB" id="ToxoDB:BESB_083550"/>
<organism evidence="1 2">
    <name type="scientific">Besnoitia besnoiti</name>
    <name type="common">Apicomplexan protozoan</name>
    <dbReference type="NCBI Taxonomy" id="94643"/>
    <lineage>
        <taxon>Eukaryota</taxon>
        <taxon>Sar</taxon>
        <taxon>Alveolata</taxon>
        <taxon>Apicomplexa</taxon>
        <taxon>Conoidasida</taxon>
        <taxon>Coccidia</taxon>
        <taxon>Eucoccidiorida</taxon>
        <taxon>Eimeriorina</taxon>
        <taxon>Sarcocystidae</taxon>
        <taxon>Besnoitia</taxon>
    </lineage>
</organism>
<evidence type="ECO:0008006" key="3">
    <source>
        <dbReference type="Google" id="ProtNLM"/>
    </source>
</evidence>
<dbReference type="GeneID" id="40313281"/>
<reference evidence="1 2" key="1">
    <citation type="submission" date="2017-09" db="EMBL/GenBank/DDBJ databases">
        <title>Genome sequencing of Besnoitia besnoiti strain Bb-Ger1.</title>
        <authorList>
            <person name="Schares G."/>
            <person name="Venepally P."/>
            <person name="Lorenzi H.A."/>
        </authorList>
    </citation>
    <scope>NUCLEOTIDE SEQUENCE [LARGE SCALE GENOMIC DNA]</scope>
    <source>
        <strain evidence="1 2">Bb-Ger1</strain>
    </source>
</reference>
<dbReference type="Proteomes" id="UP000224006">
    <property type="component" value="Chromosome VIII"/>
</dbReference>
<sequence>MPLASLVRAAPSLCELDWTYNRLGDTGIRILAEHRLRFCTSLEVHILNDSRVSSAGAEAHLDALAAADEGADDEEELGYYEGQHPENTSIVMQGYTQDQDAQEVLGPEGRAAI</sequence>
<accession>A0A2A9MB52</accession>
<dbReference type="AlphaFoldDB" id="A0A2A9MB52"/>
<dbReference type="RefSeq" id="XP_029217165.1">
    <property type="nucleotide sequence ID" value="XM_029366705.1"/>
</dbReference>
<dbReference type="OrthoDB" id="120976at2759"/>
<protein>
    <recommendedName>
        <fullName evidence="3">Leucine rich repeat-containing protein</fullName>
    </recommendedName>
</protein>
<dbReference type="Gene3D" id="3.80.10.10">
    <property type="entry name" value="Ribonuclease Inhibitor"/>
    <property type="match status" value="1"/>
</dbReference>
<proteinExistence type="predicted"/>
<dbReference type="KEGG" id="bbes:BESB_083550"/>
<name>A0A2A9MB52_BESBE</name>
<gene>
    <name evidence="1" type="ORF">BESB_083550</name>
</gene>
<dbReference type="EMBL" id="NWUJ01000009">
    <property type="protein sequence ID" value="PFH33156.1"/>
    <property type="molecule type" value="Genomic_DNA"/>
</dbReference>
<dbReference type="SUPFAM" id="SSF52047">
    <property type="entry name" value="RNI-like"/>
    <property type="match status" value="1"/>
</dbReference>
<comment type="caution">
    <text evidence="1">The sequence shown here is derived from an EMBL/GenBank/DDBJ whole genome shotgun (WGS) entry which is preliminary data.</text>
</comment>